<keyword evidence="6 7" id="KW-0472">Membrane</keyword>
<dbReference type="PATRIC" id="fig|1349767.4.peg.3868"/>
<dbReference type="KEGG" id="jag:GJA_2106"/>
<evidence type="ECO:0000256" key="7">
    <source>
        <dbReference type="SAM" id="Phobius"/>
    </source>
</evidence>
<evidence type="ECO:0000259" key="8">
    <source>
        <dbReference type="Pfam" id="PF00482"/>
    </source>
</evidence>
<evidence type="ECO:0000256" key="5">
    <source>
        <dbReference type="ARBA" id="ARBA00022989"/>
    </source>
</evidence>
<dbReference type="HOGENOM" id="CLU_035032_2_1_4"/>
<keyword evidence="3" id="KW-1003">Cell membrane</keyword>
<dbReference type="PRINTS" id="PR00812">
    <property type="entry name" value="BCTERIALGSPF"/>
</dbReference>
<dbReference type="InterPro" id="IPR042094">
    <property type="entry name" value="T2SS_GspF_sf"/>
</dbReference>
<organism evidence="9 10">
    <name type="scientific">Janthinobacterium agaricidamnosum NBRC 102515 = DSM 9628</name>
    <dbReference type="NCBI Taxonomy" id="1349767"/>
    <lineage>
        <taxon>Bacteria</taxon>
        <taxon>Pseudomonadati</taxon>
        <taxon>Pseudomonadota</taxon>
        <taxon>Betaproteobacteria</taxon>
        <taxon>Burkholderiales</taxon>
        <taxon>Oxalobacteraceae</taxon>
        <taxon>Janthinobacterium</taxon>
    </lineage>
</organism>
<dbReference type="PANTHER" id="PTHR30012:SF0">
    <property type="entry name" value="TYPE II SECRETION SYSTEM PROTEIN F-RELATED"/>
    <property type="match status" value="1"/>
</dbReference>
<dbReference type="InterPro" id="IPR018076">
    <property type="entry name" value="T2SS_GspF_dom"/>
</dbReference>
<evidence type="ECO:0000313" key="9">
    <source>
        <dbReference type="EMBL" id="CDG82741.1"/>
    </source>
</evidence>
<comment type="subcellular location">
    <subcellularLocation>
        <location evidence="1">Cell membrane</location>
        <topology evidence="1">Multi-pass membrane protein</topology>
    </subcellularLocation>
</comment>
<dbReference type="Pfam" id="PF00482">
    <property type="entry name" value="T2SSF"/>
    <property type="match status" value="2"/>
</dbReference>
<proteinExistence type="inferred from homology"/>
<feature type="transmembrane region" description="Helical" evidence="7">
    <location>
        <begin position="207"/>
        <end position="233"/>
    </location>
</feature>
<feature type="transmembrane region" description="Helical" evidence="7">
    <location>
        <begin position="254"/>
        <end position="277"/>
    </location>
</feature>
<feature type="domain" description="Type II secretion system protein GspF" evidence="8">
    <location>
        <begin position="269"/>
        <end position="390"/>
    </location>
</feature>
<protein>
    <submittedName>
        <fullName evidence="9">Bacterial type II secretion system F domain protein</fullName>
    </submittedName>
</protein>
<sequence length="401" mass="44687">MPQYTYRAMDASGELIPGSMDASNVPDLESRLHRMQLDLIDCKITGQHVILLGKRVIRRTDLINFCFHMEQLTGAGVPILEGLDDLRDSTDHPRLREVVTDLIESIEGGLHLSAALAQHPDIFDATFTSLIMAGEQSGKLAEVFKNLSESLKWQDELAAHTRKIITYPVIVALVVTAVTFFLMMYLVPQLTAFIKNMGGELPFHTRALIAISNIFIDYWYILLALPVISPIFLRAWIKRSERAAYAWDAFKLRAWLLGPVLHKIILARFATFFALMYGSGITILDCMRLSEGITGNRLIAAGLRRAAAYISEGQGITAAFQQAGIFPPLVIRMLKVGEATGSLDTALRNVSYFYNREVKELIEKVQAMIEPAMTVILGLLLGWIMLSVLGPIYDTISTIKT</sequence>
<accession>W0V4D1</accession>
<evidence type="ECO:0000256" key="1">
    <source>
        <dbReference type="ARBA" id="ARBA00004651"/>
    </source>
</evidence>
<evidence type="ECO:0000256" key="3">
    <source>
        <dbReference type="ARBA" id="ARBA00022475"/>
    </source>
</evidence>
<reference evidence="9 10" key="1">
    <citation type="journal article" date="2015" name="Genome Announc.">
        <title>Genome Sequence of Mushroom Soft-Rot Pathogen Janthinobacterium agaricidamnosum.</title>
        <authorList>
            <person name="Graupner K."/>
            <person name="Lackner G."/>
            <person name="Hertweck C."/>
        </authorList>
    </citation>
    <scope>NUCLEOTIDE SEQUENCE [LARGE SCALE GENOMIC DNA]</scope>
    <source>
        <strain evidence="10">NBRC 102515 / DSM 9628</strain>
    </source>
</reference>
<dbReference type="Gene3D" id="1.20.81.30">
    <property type="entry name" value="Type II secretion system (T2SS), domain F"/>
    <property type="match status" value="2"/>
</dbReference>
<feature type="domain" description="Type II secretion system protein GspF" evidence="8">
    <location>
        <begin position="66"/>
        <end position="188"/>
    </location>
</feature>
<dbReference type="STRING" id="1349767.GJA_2106"/>
<dbReference type="InterPro" id="IPR003004">
    <property type="entry name" value="GspF/PilC"/>
</dbReference>
<keyword evidence="5 7" id="KW-1133">Transmembrane helix</keyword>
<dbReference type="Proteomes" id="UP000027604">
    <property type="component" value="Chromosome I"/>
</dbReference>
<evidence type="ECO:0000256" key="4">
    <source>
        <dbReference type="ARBA" id="ARBA00022692"/>
    </source>
</evidence>
<dbReference type="eggNOG" id="COG1459">
    <property type="taxonomic scope" value="Bacteria"/>
</dbReference>
<dbReference type="PANTHER" id="PTHR30012">
    <property type="entry name" value="GENERAL SECRETION PATHWAY PROTEIN"/>
    <property type="match status" value="1"/>
</dbReference>
<dbReference type="OrthoDB" id="9805682at2"/>
<keyword evidence="4 7" id="KW-0812">Transmembrane</keyword>
<evidence type="ECO:0000313" key="10">
    <source>
        <dbReference type="Proteomes" id="UP000027604"/>
    </source>
</evidence>
<gene>
    <name evidence="9" type="ORF">GJA_2106</name>
</gene>
<evidence type="ECO:0000256" key="2">
    <source>
        <dbReference type="ARBA" id="ARBA00005745"/>
    </source>
</evidence>
<dbReference type="GO" id="GO:0005886">
    <property type="term" value="C:plasma membrane"/>
    <property type="evidence" value="ECO:0007669"/>
    <property type="project" value="UniProtKB-SubCell"/>
</dbReference>
<dbReference type="EMBL" id="HG322949">
    <property type="protein sequence ID" value="CDG82741.1"/>
    <property type="molecule type" value="Genomic_DNA"/>
</dbReference>
<comment type="similarity">
    <text evidence="2">Belongs to the GSP F family.</text>
</comment>
<feature type="transmembrane region" description="Helical" evidence="7">
    <location>
        <begin position="372"/>
        <end position="393"/>
    </location>
</feature>
<feature type="transmembrane region" description="Helical" evidence="7">
    <location>
        <begin position="164"/>
        <end position="187"/>
    </location>
</feature>
<name>W0V4D1_9BURK</name>
<dbReference type="RefSeq" id="WP_038491567.1">
    <property type="nucleotide sequence ID" value="NZ_BCTH01000028.1"/>
</dbReference>
<evidence type="ECO:0000256" key="6">
    <source>
        <dbReference type="ARBA" id="ARBA00023136"/>
    </source>
</evidence>
<keyword evidence="10" id="KW-1185">Reference proteome</keyword>
<dbReference type="AlphaFoldDB" id="W0V4D1"/>